<feature type="compositionally biased region" description="Low complexity" evidence="1">
    <location>
        <begin position="137"/>
        <end position="151"/>
    </location>
</feature>
<evidence type="ECO:0000256" key="1">
    <source>
        <dbReference type="SAM" id="MobiDB-lite"/>
    </source>
</evidence>
<proteinExistence type="predicted"/>
<feature type="region of interest" description="Disordered" evidence="1">
    <location>
        <begin position="121"/>
        <end position="159"/>
    </location>
</feature>
<protein>
    <submittedName>
        <fullName evidence="2">Uncharacterized protein</fullName>
    </submittedName>
</protein>
<dbReference type="AlphaFoldDB" id="A0A699HZI1"/>
<accession>A0A699HZI1</accession>
<organism evidence="2">
    <name type="scientific">Tanacetum cinerariifolium</name>
    <name type="common">Dalmatian daisy</name>
    <name type="synonym">Chrysanthemum cinerariifolium</name>
    <dbReference type="NCBI Taxonomy" id="118510"/>
    <lineage>
        <taxon>Eukaryota</taxon>
        <taxon>Viridiplantae</taxon>
        <taxon>Streptophyta</taxon>
        <taxon>Embryophyta</taxon>
        <taxon>Tracheophyta</taxon>
        <taxon>Spermatophyta</taxon>
        <taxon>Magnoliopsida</taxon>
        <taxon>eudicotyledons</taxon>
        <taxon>Gunneridae</taxon>
        <taxon>Pentapetalae</taxon>
        <taxon>asterids</taxon>
        <taxon>campanulids</taxon>
        <taxon>Asterales</taxon>
        <taxon>Asteraceae</taxon>
        <taxon>Asteroideae</taxon>
        <taxon>Anthemideae</taxon>
        <taxon>Anthemidinae</taxon>
        <taxon>Tanacetum</taxon>
    </lineage>
</organism>
<reference evidence="2" key="1">
    <citation type="journal article" date="2019" name="Sci. Rep.">
        <title>Draft genome of Tanacetum cinerariifolium, the natural source of mosquito coil.</title>
        <authorList>
            <person name="Yamashiro T."/>
            <person name="Shiraishi A."/>
            <person name="Satake H."/>
            <person name="Nakayama K."/>
        </authorList>
    </citation>
    <scope>NUCLEOTIDE SEQUENCE</scope>
</reference>
<sequence length="159" mass="18439">MKVIVGDFMQLSLEVTWRLQEKLREEEFLSSQGLDQAFFDSINKDPFSSPQWVNLFQINENVYRDLVRELFASFEFDASHCRYDPNHLGVRFRLGGEQREMSLLELRWRVSLYSKRQSRESMTLTREVEEEDDEANEAAGGDAGNEGTTGTFKNIGDNV</sequence>
<comment type="caution">
    <text evidence="2">The sequence shown here is derived from an EMBL/GenBank/DDBJ whole genome shotgun (WGS) entry which is preliminary data.</text>
</comment>
<name>A0A699HZI1_TANCI</name>
<evidence type="ECO:0000313" key="2">
    <source>
        <dbReference type="EMBL" id="GEZ00869.1"/>
    </source>
</evidence>
<dbReference type="EMBL" id="BKCJ010231441">
    <property type="protein sequence ID" value="GEZ00869.1"/>
    <property type="molecule type" value="Genomic_DNA"/>
</dbReference>
<gene>
    <name evidence="2" type="ORF">Tci_472842</name>
</gene>